<evidence type="ECO:0000256" key="3">
    <source>
        <dbReference type="ARBA" id="ARBA00022737"/>
    </source>
</evidence>
<organism evidence="11">
    <name type="scientific">Triticum aestivum</name>
    <name type="common">Wheat</name>
    <dbReference type="NCBI Taxonomy" id="4565"/>
    <lineage>
        <taxon>Eukaryota</taxon>
        <taxon>Viridiplantae</taxon>
        <taxon>Streptophyta</taxon>
        <taxon>Embryophyta</taxon>
        <taxon>Tracheophyta</taxon>
        <taxon>Spermatophyta</taxon>
        <taxon>Magnoliopsida</taxon>
        <taxon>Liliopsida</taxon>
        <taxon>Poales</taxon>
        <taxon>Poaceae</taxon>
        <taxon>BOP clade</taxon>
        <taxon>Pooideae</taxon>
        <taxon>Triticodae</taxon>
        <taxon>Triticeae</taxon>
        <taxon>Triticinae</taxon>
        <taxon>Triticum</taxon>
    </lineage>
</organism>
<evidence type="ECO:0000259" key="10">
    <source>
        <dbReference type="Pfam" id="PF23598"/>
    </source>
</evidence>
<dbReference type="PANTHER" id="PTHR23155">
    <property type="entry name" value="DISEASE RESISTANCE PROTEIN RP"/>
    <property type="match status" value="1"/>
</dbReference>
<dbReference type="InterPro" id="IPR002182">
    <property type="entry name" value="NB-ARC"/>
</dbReference>
<evidence type="ECO:0000259" key="9">
    <source>
        <dbReference type="Pfam" id="PF23559"/>
    </source>
</evidence>
<evidence type="ECO:0000259" key="8">
    <source>
        <dbReference type="Pfam" id="PF18052"/>
    </source>
</evidence>
<dbReference type="Gene3D" id="1.10.8.430">
    <property type="entry name" value="Helical domain of apoptotic protease-activating factors"/>
    <property type="match status" value="1"/>
</dbReference>
<feature type="domain" description="Disease resistance N-terminal" evidence="8">
    <location>
        <begin position="13"/>
        <end position="100"/>
    </location>
</feature>
<dbReference type="Gene3D" id="1.10.10.10">
    <property type="entry name" value="Winged helix-like DNA-binding domain superfamily/Winged helix DNA-binding domain"/>
    <property type="match status" value="1"/>
</dbReference>
<dbReference type="SUPFAM" id="SSF52058">
    <property type="entry name" value="L domain-like"/>
    <property type="match status" value="1"/>
</dbReference>
<feature type="domain" description="Disease resistance R13L4/SHOC-2-like LRR" evidence="10">
    <location>
        <begin position="549"/>
        <end position="906"/>
    </location>
</feature>
<dbReference type="Pfam" id="PF18052">
    <property type="entry name" value="Rx_N"/>
    <property type="match status" value="1"/>
</dbReference>
<dbReference type="Pfam" id="PF23598">
    <property type="entry name" value="LRR_14"/>
    <property type="match status" value="1"/>
</dbReference>
<dbReference type="InterPro" id="IPR036388">
    <property type="entry name" value="WH-like_DNA-bd_sf"/>
</dbReference>
<evidence type="ECO:0000259" key="7">
    <source>
        <dbReference type="Pfam" id="PF00931"/>
    </source>
</evidence>
<reference evidence="11" key="1">
    <citation type="submission" date="2017-05" db="EMBL/GenBank/DDBJ databases">
        <title>Characterization of potential disease resistance related polymorphic genes in hexaploid wheat (Triticum aestivum L.).</title>
        <authorList>
            <person name="Pandurangan S."/>
            <person name="Toth J."/>
            <person name="Kumar S."/>
        </authorList>
    </citation>
    <scope>NUCLEOTIDE SEQUENCE</scope>
</reference>
<dbReference type="InterPro" id="IPR055414">
    <property type="entry name" value="LRR_R13L4/SHOC2-like"/>
</dbReference>
<evidence type="ECO:0000256" key="2">
    <source>
        <dbReference type="ARBA" id="ARBA00022614"/>
    </source>
</evidence>
<dbReference type="InterPro" id="IPR044974">
    <property type="entry name" value="Disease_R_plants"/>
</dbReference>
<dbReference type="GO" id="GO:0002758">
    <property type="term" value="P:innate immune response-activating signaling pathway"/>
    <property type="evidence" value="ECO:0007669"/>
    <property type="project" value="UniProtKB-ARBA"/>
</dbReference>
<dbReference type="InterPro" id="IPR058922">
    <property type="entry name" value="WHD_DRP"/>
</dbReference>
<comment type="similarity">
    <text evidence="1">Belongs to the disease resistance NB-LRR family.</text>
</comment>
<dbReference type="Gene3D" id="1.20.5.4130">
    <property type="match status" value="1"/>
</dbReference>
<sequence length="921" mass="105120">MERFLVSAATGTMNSLLGKLGTILNNEYKLLKGVRDDIKFLKRELEAMAAFLLRMADMEEPNPQSQLHADDVRELSYDIEDKIDKFMLLVNHESSSQSESFKELLSKCMKKIADIKTRHKIAKDVKDIKSQVKELAERHARYKIDKSSKPRNEKVDPRLCAVFKDTSELVGIDAPRDELVKLLTDEKEDSANQLKVISIVGTGGLGKTTLARQVYDKIGVNFDCRAFVPISRSPDMSKILSSIFSQLRNQDQYHAGARDPTLLIEQIRKFLENRRYLIVIDDIWDAQTWKFLECAFVKSGLGSRVMSTTRNNDIANACCSCDRDLVYRIKPLSDADSAKLFFKRIFGDEESCPSSLKEVSKDILRKCGGLPLAITAISSLLATGKTEQEWNHVRSSITSVEGKSSDIVAMKYILSLSYFDLPFHLRSCLLYLTMFPEDYEVERKRSVHRWISEGLIRGKDREDLVELGNTYFHELINRCLIQPVEVKYNGKASSCRVHDTVLDFLIYMSDKENFCTLLSNKAKSDRRIRRISLIGNEDPEIIEQLDLSHARSLGVFRPTNQLPSLVKSEALRVLDLRWCAELGNHVKDIGRLIQLRYLNINGVRVTELPKQIGDLEHLETLITDPNLSVLPESASRLKRLARLSVGNSTKLPDAFGNMENLQELWQINPFIQSPNFVEELGKLINLMKLKILLRSSGFASYDEKKKCIVSSLFELDNCNLRKLSITFEWGVEDGFIRDMCFPSLNCVKNICLWHRETRLFAKWLLSLSNMQKLCINRGKIEQQDVEMIGTISTLVKFKLFIDSGDPISIFIRSEGFQQLQMLVLKWFNGLKFEAGSMPSLKVLQLLVYVRKLKDSGSDFDFGIQHLASLASLRVRIFCLRAKAADVEALEHALKSMVEANLNHPALEIRKWCEKDMLPDEL</sequence>
<dbReference type="PANTHER" id="PTHR23155:SF901">
    <property type="entry name" value="DISEASE RESISTANCE PROTEIN RPM1"/>
    <property type="match status" value="1"/>
</dbReference>
<dbReference type="GO" id="GO:0009626">
    <property type="term" value="P:plant-type hypersensitive response"/>
    <property type="evidence" value="ECO:0007669"/>
    <property type="project" value="UniProtKB-ARBA"/>
</dbReference>
<dbReference type="Gene3D" id="3.40.50.300">
    <property type="entry name" value="P-loop containing nucleotide triphosphate hydrolases"/>
    <property type="match status" value="1"/>
</dbReference>
<keyword evidence="6" id="KW-0175">Coiled coil</keyword>
<keyword evidence="2" id="KW-0433">Leucine-rich repeat</keyword>
<dbReference type="GO" id="GO:0043531">
    <property type="term" value="F:ADP binding"/>
    <property type="evidence" value="ECO:0007669"/>
    <property type="project" value="InterPro"/>
</dbReference>
<dbReference type="AlphaFoldDB" id="A0A2R4FXV1"/>
<evidence type="ECO:0000256" key="5">
    <source>
        <dbReference type="ARBA" id="ARBA00022821"/>
    </source>
</evidence>
<dbReference type="InterPro" id="IPR032675">
    <property type="entry name" value="LRR_dom_sf"/>
</dbReference>
<evidence type="ECO:0000256" key="4">
    <source>
        <dbReference type="ARBA" id="ARBA00022741"/>
    </source>
</evidence>
<dbReference type="FunFam" id="3.40.50.300:FF:001091">
    <property type="entry name" value="Probable disease resistance protein At1g61300"/>
    <property type="match status" value="1"/>
</dbReference>
<dbReference type="CDD" id="cd14798">
    <property type="entry name" value="RX-CC_like"/>
    <property type="match status" value="1"/>
</dbReference>
<dbReference type="InterPro" id="IPR042197">
    <property type="entry name" value="Apaf_helical"/>
</dbReference>
<dbReference type="EMBL" id="MF040964">
    <property type="protein sequence ID" value="AVT42331.1"/>
    <property type="molecule type" value="mRNA"/>
</dbReference>
<feature type="domain" description="Disease resistance protein winged helix" evidence="9">
    <location>
        <begin position="434"/>
        <end position="504"/>
    </location>
</feature>
<dbReference type="SUPFAM" id="SSF52540">
    <property type="entry name" value="P-loop containing nucleoside triphosphate hydrolases"/>
    <property type="match status" value="1"/>
</dbReference>
<evidence type="ECO:0000256" key="1">
    <source>
        <dbReference type="ARBA" id="ARBA00008894"/>
    </source>
</evidence>
<keyword evidence="4" id="KW-0547">Nucleotide-binding</keyword>
<dbReference type="Pfam" id="PF00931">
    <property type="entry name" value="NB-ARC"/>
    <property type="match status" value="1"/>
</dbReference>
<feature type="domain" description="NB-ARC" evidence="7">
    <location>
        <begin position="191"/>
        <end position="346"/>
    </location>
</feature>
<accession>A0A2R4FXV1</accession>
<dbReference type="PRINTS" id="PR00364">
    <property type="entry name" value="DISEASERSIST"/>
</dbReference>
<keyword evidence="5" id="KW-0611">Plant defense</keyword>
<dbReference type="InterPro" id="IPR027417">
    <property type="entry name" value="P-loop_NTPase"/>
</dbReference>
<keyword evidence="3" id="KW-0677">Repeat</keyword>
<protein>
    <submittedName>
        <fullName evidence="11">Putative disease resistance protein</fullName>
    </submittedName>
</protein>
<dbReference type="InterPro" id="IPR041118">
    <property type="entry name" value="Rx_N"/>
</dbReference>
<name>A0A2R4FXV1_WHEAT</name>
<proteinExistence type="evidence at transcript level"/>
<evidence type="ECO:0000256" key="6">
    <source>
        <dbReference type="ARBA" id="ARBA00023054"/>
    </source>
</evidence>
<dbReference type="Pfam" id="PF23559">
    <property type="entry name" value="WHD_DRP"/>
    <property type="match status" value="1"/>
</dbReference>
<dbReference type="Gene3D" id="3.80.10.10">
    <property type="entry name" value="Ribonuclease Inhibitor"/>
    <property type="match status" value="1"/>
</dbReference>
<evidence type="ECO:0000313" key="11">
    <source>
        <dbReference type="EMBL" id="AVT42331.1"/>
    </source>
</evidence>
<dbReference type="FunFam" id="1.10.10.10:FF:000322">
    <property type="entry name" value="Probable disease resistance protein At1g63360"/>
    <property type="match status" value="1"/>
</dbReference>
<dbReference type="ExpressionAtlas" id="A0A2R4FXV1">
    <property type="expression patterns" value="baseline"/>
</dbReference>
<dbReference type="GO" id="GO:0042742">
    <property type="term" value="P:defense response to bacterium"/>
    <property type="evidence" value="ECO:0007669"/>
    <property type="project" value="UniProtKB-ARBA"/>
</dbReference>
<dbReference type="InterPro" id="IPR038005">
    <property type="entry name" value="RX-like_CC"/>
</dbReference>